<comment type="caution">
    <text evidence="1">The sequence shown here is derived from an EMBL/GenBank/DDBJ whole genome shotgun (WGS) entry which is preliminary data.</text>
</comment>
<protein>
    <submittedName>
        <fullName evidence="1">Uncharacterized protein</fullName>
    </submittedName>
</protein>
<dbReference type="AlphaFoldDB" id="A0A414ENU0"/>
<reference evidence="1 2" key="1">
    <citation type="submission" date="2018-08" db="EMBL/GenBank/DDBJ databases">
        <title>A genome reference for cultivated species of the human gut microbiota.</title>
        <authorList>
            <person name="Zou Y."/>
            <person name="Xue W."/>
            <person name="Luo G."/>
        </authorList>
    </citation>
    <scope>NUCLEOTIDE SEQUENCE [LARGE SCALE GENOMIC DNA]</scope>
    <source>
        <strain evidence="1 2">AM28-23</strain>
    </source>
</reference>
<accession>A0A414ENU0</accession>
<proteinExistence type="predicted"/>
<name>A0A414ENU0_9FIRM</name>
<evidence type="ECO:0000313" key="1">
    <source>
        <dbReference type="EMBL" id="RHE40900.1"/>
    </source>
</evidence>
<dbReference type="RefSeq" id="WP_118039296.1">
    <property type="nucleotide sequence ID" value="NZ_CABJFK010000003.1"/>
</dbReference>
<organism evidence="1 2">
    <name type="scientific">Blautia obeum</name>
    <dbReference type="NCBI Taxonomy" id="40520"/>
    <lineage>
        <taxon>Bacteria</taxon>
        <taxon>Bacillati</taxon>
        <taxon>Bacillota</taxon>
        <taxon>Clostridia</taxon>
        <taxon>Lachnospirales</taxon>
        <taxon>Lachnospiraceae</taxon>
        <taxon>Blautia</taxon>
    </lineage>
</organism>
<dbReference type="Proteomes" id="UP000283745">
    <property type="component" value="Unassembled WGS sequence"/>
</dbReference>
<sequence>MENLKRMIKKVMIFLLIFALCVPAMELNNAQAAKLSSRKVDKLYSNALNKWISHPKRMKITDDLRARSGWNYNDTGKKVDIHRIYCSDMSMWMKKDLNADGIPEYLAYLPQGQMLILTIYKNKVKVLGVIQTTSWVGPSVYYNKKTNTFTITATINARTVSRNVYKIRKGKMYRVATLSDYVGMVMNINGYQPIYRYLNGKKVSKKRYYKYYNKYCKKMKYIKWTANQG</sequence>
<dbReference type="EMBL" id="QSKF01000003">
    <property type="protein sequence ID" value="RHE40900.1"/>
    <property type="molecule type" value="Genomic_DNA"/>
</dbReference>
<evidence type="ECO:0000313" key="2">
    <source>
        <dbReference type="Proteomes" id="UP000283745"/>
    </source>
</evidence>
<gene>
    <name evidence="1" type="ORF">DW740_05025</name>
</gene>